<dbReference type="Pfam" id="PF01370">
    <property type="entry name" value="Epimerase"/>
    <property type="match status" value="1"/>
</dbReference>
<sequence>MQTRTIFITGGAGYVGEMLCDQFSKREDVGLIIALDKEPQSEFSKSLPKVQYIEHNLANDGWQEQVAALAPDTVVHTAWQIRAMYGQPKEQWRWNVDGSQKVFDFAFSHPGVKKLVYFSTASSYSARADNQLSHFYTEDEGFRADDYIYAHEKMTTEQNLKATFDAAVAAGKAVPQVTVVRPAAITGPRGRYMRIRFGLQSALQGNLKGNFVYRLVTALTSFVPATKGWARQFIHEDDVSDIVAKLTFDTLSWQYNVFNITPEGEPVLAPDMAAAVGKKILPIQPWMARIAFFFFWHGTRGRVPTCPGSWRFYSYPVLMSGKKLASFYACQYSAKDAFQYTDGRYESYVPEPARRSRSAKLT</sequence>
<reference evidence="2 3" key="1">
    <citation type="journal article" date="2016" name="Nat. Commun.">
        <title>Thousands of microbial genomes shed light on interconnected biogeochemical processes in an aquifer system.</title>
        <authorList>
            <person name="Anantharaman K."/>
            <person name="Brown C.T."/>
            <person name="Hug L.A."/>
            <person name="Sharon I."/>
            <person name="Castelle C.J."/>
            <person name="Probst A.J."/>
            <person name="Thomas B.C."/>
            <person name="Singh A."/>
            <person name="Wilkins M.J."/>
            <person name="Karaoz U."/>
            <person name="Brodie E.L."/>
            <person name="Williams K.H."/>
            <person name="Hubbard S.S."/>
            <person name="Banfield J.F."/>
        </authorList>
    </citation>
    <scope>NUCLEOTIDE SEQUENCE [LARGE SCALE GENOMIC DNA]</scope>
</reference>
<feature type="domain" description="NAD-dependent epimerase/dehydratase" evidence="1">
    <location>
        <begin position="6"/>
        <end position="245"/>
    </location>
</feature>
<evidence type="ECO:0000259" key="1">
    <source>
        <dbReference type="Pfam" id="PF01370"/>
    </source>
</evidence>
<dbReference type="Gene3D" id="3.40.50.720">
    <property type="entry name" value="NAD(P)-binding Rossmann-like Domain"/>
    <property type="match status" value="1"/>
</dbReference>
<proteinExistence type="predicted"/>
<dbReference type="SUPFAM" id="SSF51735">
    <property type="entry name" value="NAD(P)-binding Rossmann-fold domains"/>
    <property type="match status" value="1"/>
</dbReference>
<dbReference type="PANTHER" id="PTHR43245">
    <property type="entry name" value="BIFUNCTIONAL POLYMYXIN RESISTANCE PROTEIN ARNA"/>
    <property type="match status" value="1"/>
</dbReference>
<accession>A0A1F6FF41</accession>
<dbReference type="STRING" id="1798525.A3G90_00040"/>
<dbReference type="InterPro" id="IPR050177">
    <property type="entry name" value="Lipid_A_modif_metabolic_enz"/>
</dbReference>
<dbReference type="AlphaFoldDB" id="A0A1F6FF41"/>
<comment type="caution">
    <text evidence="2">The sequence shown here is derived from an EMBL/GenBank/DDBJ whole genome shotgun (WGS) entry which is preliminary data.</text>
</comment>
<name>A0A1F6FF41_9BACT</name>
<gene>
    <name evidence="2" type="ORF">A3G90_00040</name>
</gene>
<dbReference type="EMBL" id="MFMM01000001">
    <property type="protein sequence ID" value="OGG84477.1"/>
    <property type="molecule type" value="Genomic_DNA"/>
</dbReference>
<evidence type="ECO:0000313" key="2">
    <source>
        <dbReference type="EMBL" id="OGG84477.1"/>
    </source>
</evidence>
<dbReference type="InterPro" id="IPR001509">
    <property type="entry name" value="Epimerase_deHydtase"/>
</dbReference>
<dbReference type="Proteomes" id="UP000177325">
    <property type="component" value="Unassembled WGS sequence"/>
</dbReference>
<organism evidence="2 3">
    <name type="scientific">Candidatus Kaiserbacteria bacterium RIFCSPLOWO2_12_FULL_45_26</name>
    <dbReference type="NCBI Taxonomy" id="1798525"/>
    <lineage>
        <taxon>Bacteria</taxon>
        <taxon>Candidatus Kaiseribacteriota</taxon>
    </lineage>
</organism>
<evidence type="ECO:0000313" key="3">
    <source>
        <dbReference type="Proteomes" id="UP000177325"/>
    </source>
</evidence>
<protein>
    <recommendedName>
        <fullName evidence="1">NAD-dependent epimerase/dehydratase domain-containing protein</fullName>
    </recommendedName>
</protein>
<dbReference type="InterPro" id="IPR036291">
    <property type="entry name" value="NAD(P)-bd_dom_sf"/>
</dbReference>